<organism evidence="3">
    <name type="scientific">Phaeodactylum tricornutum</name>
    <name type="common">Diatom</name>
    <dbReference type="NCBI Taxonomy" id="2850"/>
    <lineage>
        <taxon>Eukaryota</taxon>
        <taxon>Sar</taxon>
        <taxon>Stramenopiles</taxon>
        <taxon>Ochrophyta</taxon>
        <taxon>Bacillariophyta</taxon>
        <taxon>Bacillariophyceae</taxon>
        <taxon>Bacillariophycidae</taxon>
        <taxon>Naviculales</taxon>
        <taxon>Phaeodactylaceae</taxon>
        <taxon>Phaeodactylum</taxon>
    </lineage>
</organism>
<feature type="coiled-coil region" evidence="1">
    <location>
        <begin position="144"/>
        <end position="195"/>
    </location>
</feature>
<name>A0A8J9SNU3_PHATR</name>
<evidence type="ECO:0000256" key="1">
    <source>
        <dbReference type="SAM" id="Coils"/>
    </source>
</evidence>
<feature type="compositionally biased region" description="Basic and acidic residues" evidence="2">
    <location>
        <begin position="86"/>
        <end position="95"/>
    </location>
</feature>
<gene>
    <name evidence="3" type="ORF">PTTT1_LOCUS27606</name>
</gene>
<reference evidence="3" key="1">
    <citation type="submission" date="2022-02" db="EMBL/GenBank/DDBJ databases">
        <authorList>
            <person name="Giguere J D."/>
        </authorList>
    </citation>
    <scope>NUCLEOTIDE SEQUENCE</scope>
    <source>
        <strain evidence="3">CCAP 1055/1</strain>
    </source>
</reference>
<feature type="compositionally biased region" description="Polar residues" evidence="2">
    <location>
        <begin position="104"/>
        <end position="113"/>
    </location>
</feature>
<keyword evidence="1" id="KW-0175">Coiled coil</keyword>
<accession>A0A8J9SNU3</accession>
<dbReference type="AlphaFoldDB" id="A0A8J9SNU3"/>
<feature type="compositionally biased region" description="Basic and acidic residues" evidence="2">
    <location>
        <begin position="1"/>
        <end position="19"/>
    </location>
</feature>
<evidence type="ECO:0000313" key="3">
    <source>
        <dbReference type="EMBL" id="CAG9284982.1"/>
    </source>
</evidence>
<proteinExistence type="predicted"/>
<feature type="region of interest" description="Disordered" evidence="2">
    <location>
        <begin position="86"/>
        <end position="115"/>
    </location>
</feature>
<protein>
    <submittedName>
        <fullName evidence="3">Uncharacterized protein</fullName>
    </submittedName>
</protein>
<sequence length="439" mass="49473">MRDSYSDKNLLDPELELHSEGTLSEDAEHSEDLLSIMEHVHCQHDTIHHDRNLTSQPVPQPPSTMEINSILVSHAVRPLSERLEMYSDEESKTESFDADDFSHAPSQSSSNEVSRSDLCAGQAFRDSIQSIRDAASRVETAMALDQLETIRQELRVKSSELQDQSGQVEELRALLALKENRMSTLELERDLYKADSSKLKKDLACLKAKSSLADIPTPCTVELENDDEWPVCDTSQSASSSHQSSVILLPQLRYVVTRPDLTQEGTSSIMEPSNPGLGNAPKLELSEYARWLQSKKVRYPLPCEKPSILCGASRNRGRGFLPFRKKVQPQGKAPIQPILDNSSGTSLQMHVDELSGRLKAAMDISEELRRRLAMIRRYYESLIRKQQKGLTDLRSDRAKMEADLVSQISAIDLDRRKQIAALQQKLENAEMELKTYKTI</sequence>
<dbReference type="EMBL" id="OU594943">
    <property type="protein sequence ID" value="CAG9284982.1"/>
    <property type="molecule type" value="Genomic_DNA"/>
</dbReference>
<feature type="region of interest" description="Disordered" evidence="2">
    <location>
        <begin position="1"/>
        <end position="29"/>
    </location>
</feature>
<evidence type="ECO:0000256" key="2">
    <source>
        <dbReference type="SAM" id="MobiDB-lite"/>
    </source>
</evidence>
<dbReference type="Proteomes" id="UP000836788">
    <property type="component" value="Chromosome 2"/>
</dbReference>